<feature type="non-terminal residue" evidence="8">
    <location>
        <position position="306"/>
    </location>
</feature>
<dbReference type="eggNOG" id="ENOG502SBIP">
    <property type="taxonomic scope" value="Eukaryota"/>
</dbReference>
<evidence type="ECO:0000313" key="9">
    <source>
        <dbReference type="Proteomes" id="UP000011777"/>
    </source>
</evidence>
<keyword evidence="2" id="KW-0134">Cell wall</keyword>
<accession>M3J7J8</accession>
<dbReference type="Proteomes" id="UP000011777">
    <property type="component" value="Unassembled WGS sequence"/>
</dbReference>
<dbReference type="Pfam" id="PF11765">
    <property type="entry name" value="Hyphal_reg_CWP"/>
    <property type="match status" value="1"/>
</dbReference>
<keyword evidence="4 6" id="KW-0732">Signal</keyword>
<proteinExistence type="predicted"/>
<evidence type="ECO:0000256" key="4">
    <source>
        <dbReference type="ARBA" id="ARBA00022729"/>
    </source>
</evidence>
<keyword evidence="3" id="KW-0964">Secreted</keyword>
<feature type="signal peptide" evidence="6">
    <location>
        <begin position="1"/>
        <end position="20"/>
    </location>
</feature>
<evidence type="ECO:0000256" key="5">
    <source>
        <dbReference type="ARBA" id="ARBA00023180"/>
    </source>
</evidence>
<dbReference type="HOGENOM" id="CLU_006199_3_0_1"/>
<dbReference type="GO" id="GO:0009277">
    <property type="term" value="C:fungal-type cell wall"/>
    <property type="evidence" value="ECO:0007669"/>
    <property type="project" value="UniProtKB-ARBA"/>
</dbReference>
<evidence type="ECO:0000256" key="3">
    <source>
        <dbReference type="ARBA" id="ARBA00022525"/>
    </source>
</evidence>
<evidence type="ECO:0000256" key="6">
    <source>
        <dbReference type="SAM" id="SignalP"/>
    </source>
</evidence>
<dbReference type="STRING" id="1245528.M3J7J8"/>
<gene>
    <name evidence="8" type="ORF">G210_1465</name>
</gene>
<dbReference type="EMBL" id="AOGT01001290">
    <property type="protein sequence ID" value="EMG48043.1"/>
    <property type="molecule type" value="Genomic_DNA"/>
</dbReference>
<comment type="caution">
    <text evidence="8">The sequence shown here is derived from an EMBL/GenBank/DDBJ whole genome shotgun (WGS) entry which is preliminary data.</text>
</comment>
<dbReference type="AlphaFoldDB" id="M3J7J8"/>
<name>M3J7J8_CANMX</name>
<keyword evidence="5" id="KW-0325">Glycoprotein</keyword>
<evidence type="ECO:0000259" key="7">
    <source>
        <dbReference type="Pfam" id="PF11765"/>
    </source>
</evidence>
<keyword evidence="9" id="KW-1185">Reference proteome</keyword>
<organism evidence="8 9">
    <name type="scientific">Candida maltosa (strain Xu316)</name>
    <name type="common">Yeast</name>
    <dbReference type="NCBI Taxonomy" id="1245528"/>
    <lineage>
        <taxon>Eukaryota</taxon>
        <taxon>Fungi</taxon>
        <taxon>Dikarya</taxon>
        <taxon>Ascomycota</taxon>
        <taxon>Saccharomycotina</taxon>
        <taxon>Pichiomycetes</taxon>
        <taxon>Debaryomycetaceae</taxon>
        <taxon>Candida/Lodderomyces clade</taxon>
        <taxon>Candida</taxon>
    </lineage>
</organism>
<dbReference type="InterPro" id="IPR021031">
    <property type="entry name" value="Hyphal-reg_cell_wall_N"/>
</dbReference>
<evidence type="ECO:0000256" key="2">
    <source>
        <dbReference type="ARBA" id="ARBA00022512"/>
    </source>
</evidence>
<sequence>MLAFKKVIITSWLLLNTALALEISSNTVDRGTIALNVGDITIDSGASWSIINNAVSTLVGSLDVQPDAGFYITSTSPLIALQVTLTSLLSTINNDGTIVFDSRDSLTASNYNLVGATFTNTGDMFLAASGIVPSSMSLTAANWDNSGLIVFSQNQRSSGTVSLGATGGAITNDGQICLDNEVYQQTTSINGGGCFTANQDSTIYISNSLLPVATTQNFYLADSQSSILAQALSTPQTFNVYGFGNGNMIGITLPLTPSVGLPGQPAYSYNAATGVLTLRNLLVTQNFYIGTGYNPSLFSIVTDAGA</sequence>
<evidence type="ECO:0000256" key="1">
    <source>
        <dbReference type="ARBA" id="ARBA00004191"/>
    </source>
</evidence>
<comment type="subcellular location">
    <subcellularLocation>
        <location evidence="1">Secreted</location>
        <location evidence="1">Cell wall</location>
    </subcellularLocation>
</comment>
<feature type="chain" id="PRO_5004034822" description="Hyphally-regulated cell wall protein N-terminal domain-containing protein" evidence="6">
    <location>
        <begin position="21"/>
        <end position="306"/>
    </location>
</feature>
<protein>
    <recommendedName>
        <fullName evidence="7">Hyphally-regulated cell wall protein N-terminal domain-containing protein</fullName>
    </recommendedName>
</protein>
<dbReference type="OrthoDB" id="4022214at2759"/>
<reference evidence="8 9" key="1">
    <citation type="submission" date="2013-02" db="EMBL/GenBank/DDBJ databases">
        <title>Genome sequence of Candida maltosa Xu316, a potential industrial strain for xylitol and ethanol production.</title>
        <authorList>
            <person name="Yu J."/>
            <person name="Wang Q."/>
            <person name="Geng X."/>
            <person name="Bao W."/>
            <person name="He P."/>
            <person name="Cai J."/>
        </authorList>
    </citation>
    <scope>NUCLEOTIDE SEQUENCE [LARGE SCALE GENOMIC DNA]</scope>
    <source>
        <strain evidence="9">Xu316</strain>
    </source>
</reference>
<feature type="domain" description="Hyphally-regulated cell wall protein N-terminal" evidence="7">
    <location>
        <begin position="12"/>
        <end position="305"/>
    </location>
</feature>
<evidence type="ECO:0000313" key="8">
    <source>
        <dbReference type="EMBL" id="EMG48043.1"/>
    </source>
</evidence>